<protein>
    <recommendedName>
        <fullName evidence="1">Peptide hydrolase</fullName>
        <ecNumber evidence="1">3.4.-.-</ecNumber>
    </recommendedName>
</protein>
<evidence type="ECO:0000256" key="1">
    <source>
        <dbReference type="RuleBase" id="RU361240"/>
    </source>
</evidence>
<dbReference type="OrthoDB" id="5841748at2759"/>
<keyword evidence="1" id="KW-0479">Metal-binding</keyword>
<dbReference type="SUPFAM" id="SSF52025">
    <property type="entry name" value="PA domain"/>
    <property type="match status" value="1"/>
</dbReference>
<dbReference type="Pfam" id="PF02225">
    <property type="entry name" value="PA"/>
    <property type="match status" value="1"/>
</dbReference>
<dbReference type="InterPro" id="IPR007484">
    <property type="entry name" value="Peptidase_M28"/>
</dbReference>
<feature type="compositionally biased region" description="Low complexity" evidence="2">
    <location>
        <begin position="24"/>
        <end position="34"/>
    </location>
</feature>
<keyword evidence="1" id="KW-0378">Hydrolase</keyword>
<gene>
    <name evidence="6" type="ORF">SPAPADRAFT_48101</name>
</gene>
<dbReference type="eggNOG" id="KOG2195">
    <property type="taxonomic scope" value="Eukaryota"/>
</dbReference>
<dbReference type="InParanoid" id="G3AFR1"/>
<name>G3AFR1_SPAPN</name>
<dbReference type="GO" id="GO:0006508">
    <property type="term" value="P:proteolysis"/>
    <property type="evidence" value="ECO:0007669"/>
    <property type="project" value="UniProtKB-KW"/>
</dbReference>
<organism evidence="7">
    <name type="scientific">Spathaspora passalidarum (strain NRRL Y-27907 / 11-Y1)</name>
    <dbReference type="NCBI Taxonomy" id="619300"/>
    <lineage>
        <taxon>Eukaryota</taxon>
        <taxon>Fungi</taxon>
        <taxon>Dikarya</taxon>
        <taxon>Ascomycota</taxon>
        <taxon>Saccharomycotina</taxon>
        <taxon>Pichiomycetes</taxon>
        <taxon>Debaryomycetaceae</taxon>
        <taxon>Spathaspora</taxon>
    </lineage>
</organism>
<dbReference type="AlphaFoldDB" id="G3AFR1"/>
<dbReference type="InterPro" id="IPR046450">
    <property type="entry name" value="PA_dom_sf"/>
</dbReference>
<keyword evidence="7" id="KW-1185">Reference proteome</keyword>
<dbReference type="GO" id="GO:0046872">
    <property type="term" value="F:metal ion binding"/>
    <property type="evidence" value="ECO:0007669"/>
    <property type="project" value="UniProtKB-KW"/>
</dbReference>
<evidence type="ECO:0000256" key="3">
    <source>
        <dbReference type="SAM" id="Phobius"/>
    </source>
</evidence>
<feature type="compositionally biased region" description="Polar residues" evidence="2">
    <location>
        <begin position="42"/>
        <end position="51"/>
    </location>
</feature>
<keyword evidence="1" id="KW-0862">Zinc</keyword>
<evidence type="ECO:0000313" key="7">
    <source>
        <dbReference type="Proteomes" id="UP000000709"/>
    </source>
</evidence>
<evidence type="ECO:0000313" key="6">
    <source>
        <dbReference type="EMBL" id="EGW35050.1"/>
    </source>
</evidence>
<sequence length="858" mass="97927">MTYATEDTGSSHNQDSEFTPLLTSSKGSNSSSHGGLDEGLDLSSSQETSGEVNMKPHEYLVSPPPTGSEIYSRQQQQQQEQDEEDDDDDDDDNVSRILKIAKRPSFIWICTLGVVAFIIFQLTFLPRTSLGRDYRRWHGIHLTKSDVKRLFLQMAGIGNSHNSLTTEEYIDSWLTNFTSINSKSTVNMIADDNLELVSFVETNFKQFGFKTESFSYDAPHSLTRPVSSTLRLLDKNGQVAYSPVVGEPNFKTPAFYAFGTNASIVANFVFINEGTIHDYNLLEKHSIDVHNKIVIIKSNLCNKNITIAEKVAIAKQRGASGVINYYDFSASNNVENESSLAHAISRASIFQQFRLPSIPVSKKIIKPILDTLSADPQPDFSHWDYPPVGSTPMKVELNTTFAAAPLHPAKLTTVVASLKGIMNDADVIIGARRDSYTCNNPLSGHAILLEIMRNYQRLVAKGWKPLRNIKFVSWDGSNTDLIGSHKFTDDVNVYNPKRSIVAYINIDGDAVMGSKLAVDANPMLHSLLRNTAKFIPIPKEATSYKTLKNDDDDEDDEGYTTLHRYWMKQDNATINSVMGLPISQTESIIFQQHLGTPSINIKFENDAKRDSSVYVPNSNFYSKDWLIKREIDDDLLLHGSMIRFIGLLAISLSEHEVVSYKTHSYFKSIEGYFNELLEDKRNTLGFWHSEPVSNYVIAKSSIYQDLGIDNVKFGDLIRQFKHLMNETVYQSGIFDEWNNHVEDMLMQDYPWYLYYKKLQHFAQFKVTNYKLSHLERDLKLQDKDYQYLNKDKSYYDSVIYGTKKFDPAEVTQEYFNDKLKTSTFTHLYSAIEVRDFEMTVKWLVLIYEKFKNLRYKMT</sequence>
<dbReference type="Gene3D" id="3.40.630.10">
    <property type="entry name" value="Zn peptidases"/>
    <property type="match status" value="1"/>
</dbReference>
<keyword evidence="3" id="KW-0812">Transmembrane</keyword>
<dbReference type="PANTHER" id="PTHR10404">
    <property type="entry name" value="N-ACETYLATED-ALPHA-LINKED ACIDIC DIPEPTIDASE"/>
    <property type="match status" value="1"/>
</dbReference>
<dbReference type="STRING" id="619300.G3AFR1"/>
<dbReference type="EC" id="3.4.-.-" evidence="1"/>
<accession>G3AFR1</accession>
<feature type="region of interest" description="Disordered" evidence="2">
    <location>
        <begin position="1"/>
        <end position="92"/>
    </location>
</feature>
<feature type="domain" description="Peptidase M28" evidence="5">
    <location>
        <begin position="443"/>
        <end position="547"/>
    </location>
</feature>
<evidence type="ECO:0000259" key="5">
    <source>
        <dbReference type="Pfam" id="PF04389"/>
    </source>
</evidence>
<dbReference type="Pfam" id="PF04389">
    <property type="entry name" value="Peptidase_M28"/>
    <property type="match status" value="1"/>
</dbReference>
<feature type="domain" description="PA" evidence="4">
    <location>
        <begin position="281"/>
        <end position="337"/>
    </location>
</feature>
<dbReference type="KEGG" id="spaa:SPAPADRAFT_48101"/>
<feature type="compositionally biased region" description="Polar residues" evidence="2">
    <location>
        <begin position="1"/>
        <end position="23"/>
    </location>
</feature>
<dbReference type="SUPFAM" id="SSF53187">
    <property type="entry name" value="Zn-dependent exopeptidases"/>
    <property type="match status" value="1"/>
</dbReference>
<dbReference type="HOGENOM" id="CLU_005688_2_0_1"/>
<evidence type="ECO:0000256" key="2">
    <source>
        <dbReference type="SAM" id="MobiDB-lite"/>
    </source>
</evidence>
<dbReference type="GeneID" id="18871177"/>
<evidence type="ECO:0000259" key="4">
    <source>
        <dbReference type="Pfam" id="PF02225"/>
    </source>
</evidence>
<proteinExistence type="inferred from homology"/>
<dbReference type="Gene3D" id="3.50.30.30">
    <property type="match status" value="1"/>
</dbReference>
<dbReference type="InterPro" id="IPR003137">
    <property type="entry name" value="PA_domain"/>
</dbReference>
<dbReference type="InterPro" id="IPR039373">
    <property type="entry name" value="Peptidase_M28B"/>
</dbReference>
<dbReference type="Proteomes" id="UP000000709">
    <property type="component" value="Unassembled WGS sequence"/>
</dbReference>
<comment type="similarity">
    <text evidence="1">Belongs to the peptidase M28 family.</text>
</comment>
<feature type="transmembrane region" description="Helical" evidence="3">
    <location>
        <begin position="106"/>
        <end position="125"/>
    </location>
</feature>
<dbReference type="PANTHER" id="PTHR10404:SF46">
    <property type="entry name" value="VACUOLAR PROTEIN SORTING-ASSOCIATED PROTEIN 70"/>
    <property type="match status" value="1"/>
</dbReference>
<feature type="compositionally biased region" description="Acidic residues" evidence="2">
    <location>
        <begin position="80"/>
        <end position="92"/>
    </location>
</feature>
<dbReference type="EMBL" id="GL996499">
    <property type="protein sequence ID" value="EGW35050.1"/>
    <property type="molecule type" value="Genomic_DNA"/>
</dbReference>
<dbReference type="GO" id="GO:0004180">
    <property type="term" value="F:carboxypeptidase activity"/>
    <property type="evidence" value="ECO:0007669"/>
    <property type="project" value="TreeGrafter"/>
</dbReference>
<keyword evidence="3" id="KW-1133">Transmembrane helix</keyword>
<keyword evidence="1" id="KW-0645">Protease</keyword>
<dbReference type="RefSeq" id="XP_007372462.1">
    <property type="nucleotide sequence ID" value="XM_007372400.1"/>
</dbReference>
<dbReference type="OMA" id="YYSYDWL"/>
<keyword evidence="3" id="KW-0472">Membrane</keyword>
<reference evidence="6 7" key="1">
    <citation type="journal article" date="2011" name="Proc. Natl. Acad. Sci. U.S.A.">
        <title>Comparative genomics of xylose-fermenting fungi for enhanced biofuel production.</title>
        <authorList>
            <person name="Wohlbach D.J."/>
            <person name="Kuo A."/>
            <person name="Sato T.K."/>
            <person name="Potts K.M."/>
            <person name="Salamov A.A."/>
            <person name="LaButti K.M."/>
            <person name="Sun H."/>
            <person name="Clum A."/>
            <person name="Pangilinan J.L."/>
            <person name="Lindquist E.A."/>
            <person name="Lucas S."/>
            <person name="Lapidus A."/>
            <person name="Jin M."/>
            <person name="Gunawan C."/>
            <person name="Balan V."/>
            <person name="Dale B.E."/>
            <person name="Jeffries T.W."/>
            <person name="Zinkel R."/>
            <person name="Barry K.W."/>
            <person name="Grigoriev I.V."/>
            <person name="Gasch A.P."/>
        </authorList>
    </citation>
    <scope>NUCLEOTIDE SEQUENCE [LARGE SCALE GENOMIC DNA]</scope>
    <source>
        <strain evidence="7">NRRL Y-27907 / 11-Y1</strain>
    </source>
</reference>